<keyword evidence="4 6" id="KW-0472">Membrane</keyword>
<reference evidence="9" key="1">
    <citation type="journal article" date="2017" name="Genome Biol.">
        <title>Comparative genomics reveals high biological diversity and specific adaptations in the industrially and medically important fungal genus Aspergillus.</title>
        <authorList>
            <person name="de Vries R.P."/>
            <person name="Riley R."/>
            <person name="Wiebenga A."/>
            <person name="Aguilar-Osorio G."/>
            <person name="Amillis S."/>
            <person name="Uchima C.A."/>
            <person name="Anderluh G."/>
            <person name="Asadollahi M."/>
            <person name="Askin M."/>
            <person name="Barry K."/>
            <person name="Battaglia E."/>
            <person name="Bayram O."/>
            <person name="Benocci T."/>
            <person name="Braus-Stromeyer S.A."/>
            <person name="Caldana C."/>
            <person name="Canovas D."/>
            <person name="Cerqueira G.C."/>
            <person name="Chen F."/>
            <person name="Chen W."/>
            <person name="Choi C."/>
            <person name="Clum A."/>
            <person name="Dos Santos R.A."/>
            <person name="Damasio A.R."/>
            <person name="Diallinas G."/>
            <person name="Emri T."/>
            <person name="Fekete E."/>
            <person name="Flipphi M."/>
            <person name="Freyberg S."/>
            <person name="Gallo A."/>
            <person name="Gournas C."/>
            <person name="Habgood R."/>
            <person name="Hainaut M."/>
            <person name="Harispe M.L."/>
            <person name="Henrissat B."/>
            <person name="Hilden K.S."/>
            <person name="Hope R."/>
            <person name="Hossain A."/>
            <person name="Karabika E."/>
            <person name="Karaffa L."/>
            <person name="Karanyi Z."/>
            <person name="Krasevec N."/>
            <person name="Kuo A."/>
            <person name="Kusch H."/>
            <person name="LaButti K."/>
            <person name="Lagendijk E.L."/>
            <person name="Lapidus A."/>
            <person name="Levasseur A."/>
            <person name="Lindquist E."/>
            <person name="Lipzen A."/>
            <person name="Logrieco A.F."/>
            <person name="MacCabe A."/>
            <person name="Maekelae M.R."/>
            <person name="Malavazi I."/>
            <person name="Melin P."/>
            <person name="Meyer V."/>
            <person name="Mielnichuk N."/>
            <person name="Miskei M."/>
            <person name="Molnar A.P."/>
            <person name="Mule G."/>
            <person name="Ngan C.Y."/>
            <person name="Orejas M."/>
            <person name="Orosz E."/>
            <person name="Ouedraogo J.P."/>
            <person name="Overkamp K.M."/>
            <person name="Park H.-S."/>
            <person name="Perrone G."/>
            <person name="Piumi F."/>
            <person name="Punt P.J."/>
            <person name="Ram A.F."/>
            <person name="Ramon A."/>
            <person name="Rauscher S."/>
            <person name="Record E."/>
            <person name="Riano-Pachon D.M."/>
            <person name="Robert V."/>
            <person name="Roehrig J."/>
            <person name="Ruller R."/>
            <person name="Salamov A."/>
            <person name="Salih N.S."/>
            <person name="Samson R.A."/>
            <person name="Sandor E."/>
            <person name="Sanguinetti M."/>
            <person name="Schuetze T."/>
            <person name="Sepcic K."/>
            <person name="Shelest E."/>
            <person name="Sherlock G."/>
            <person name="Sophianopoulou V."/>
            <person name="Squina F.M."/>
            <person name="Sun H."/>
            <person name="Susca A."/>
            <person name="Todd R.B."/>
            <person name="Tsang A."/>
            <person name="Unkles S.E."/>
            <person name="van de Wiele N."/>
            <person name="van Rossen-Uffink D."/>
            <person name="Oliveira J.V."/>
            <person name="Vesth T.C."/>
            <person name="Visser J."/>
            <person name="Yu J.-H."/>
            <person name="Zhou M."/>
            <person name="Andersen M.R."/>
            <person name="Archer D.B."/>
            <person name="Baker S.E."/>
            <person name="Benoit I."/>
            <person name="Brakhage A.A."/>
            <person name="Braus G.H."/>
            <person name="Fischer R."/>
            <person name="Frisvad J.C."/>
            <person name="Goldman G.H."/>
            <person name="Houbraken J."/>
            <person name="Oakley B."/>
            <person name="Pocsi I."/>
            <person name="Scazzocchio C."/>
            <person name="Seiboth B."/>
            <person name="vanKuyk P.A."/>
            <person name="Wortman J."/>
            <person name="Dyer P.S."/>
            <person name="Grigoriev I.V."/>
        </authorList>
    </citation>
    <scope>NUCLEOTIDE SEQUENCE [LARGE SCALE GENOMIC DNA]</scope>
    <source>
        <strain evidence="9">CBS 101740 / IMI 381727 / IBT 21946</strain>
    </source>
</reference>
<gene>
    <name evidence="8" type="ORF">ASPBRDRAFT_37101</name>
</gene>
<comment type="subcellular location">
    <subcellularLocation>
        <location evidence="1">Membrane</location>
        <topology evidence="1">Multi-pass membrane protein</topology>
    </subcellularLocation>
</comment>
<evidence type="ECO:0000313" key="8">
    <source>
        <dbReference type="EMBL" id="OJJ77870.1"/>
    </source>
</evidence>
<dbReference type="Proteomes" id="UP000184499">
    <property type="component" value="Unassembled WGS sequence"/>
</dbReference>
<comment type="similarity">
    <text evidence="5">Belongs to the SAT4 family.</text>
</comment>
<dbReference type="GeneID" id="93576145"/>
<dbReference type="PANTHER" id="PTHR33048:SF165">
    <property type="entry name" value="INTEGRAL MEMBRANE PROTEIN"/>
    <property type="match status" value="1"/>
</dbReference>
<keyword evidence="9" id="KW-1185">Reference proteome</keyword>
<feature type="domain" description="Rhodopsin" evidence="7">
    <location>
        <begin position="5"/>
        <end position="196"/>
    </location>
</feature>
<dbReference type="InterPro" id="IPR052337">
    <property type="entry name" value="SAT4-like"/>
</dbReference>
<feature type="transmembrane region" description="Helical" evidence="6">
    <location>
        <begin position="12"/>
        <end position="36"/>
    </location>
</feature>
<evidence type="ECO:0000313" key="9">
    <source>
        <dbReference type="Proteomes" id="UP000184499"/>
    </source>
</evidence>
<dbReference type="STRING" id="767769.A0A1L9V1S2"/>
<dbReference type="VEuPathDB" id="FungiDB:ASPBRDRAFT_37101"/>
<dbReference type="OrthoDB" id="3934549at2759"/>
<dbReference type="EMBL" id="KV878679">
    <property type="protein sequence ID" value="OJJ77870.1"/>
    <property type="molecule type" value="Genomic_DNA"/>
</dbReference>
<dbReference type="AlphaFoldDB" id="A0A1L9V1S2"/>
<evidence type="ECO:0000256" key="4">
    <source>
        <dbReference type="ARBA" id="ARBA00023136"/>
    </source>
</evidence>
<evidence type="ECO:0000256" key="3">
    <source>
        <dbReference type="ARBA" id="ARBA00022989"/>
    </source>
</evidence>
<dbReference type="GO" id="GO:0016020">
    <property type="term" value="C:membrane"/>
    <property type="evidence" value="ECO:0007669"/>
    <property type="project" value="UniProtKB-SubCell"/>
</dbReference>
<evidence type="ECO:0000256" key="5">
    <source>
        <dbReference type="ARBA" id="ARBA00038359"/>
    </source>
</evidence>
<accession>A0A1L9V1S2</accession>
<dbReference type="InterPro" id="IPR049326">
    <property type="entry name" value="Rhodopsin_dom_fungi"/>
</dbReference>
<name>A0A1L9V1S2_ASPBC</name>
<keyword evidence="2 6" id="KW-0812">Transmembrane</keyword>
<sequence length="228" mass="25608">MLNVNESKMALLFGWVNQFIALIAIGFGKLTIVAFLEKVQGYHTKARSIFLWSVAGSNLVLNCIAAVLVMFQCSPRRMLWEGYANGYCNNRRLVQIFGYVQGTWSAVCDFALALYPISFLARVHAFSITTRVGLCVLMGFGVVAGACAIVKTVQLSVLTRIHDPSQQLGNVIVWNETEMWVVFIVSCIPPTKVFFQHVYRRSSIRLGSIVDHMRPREQEAKPRESLQS</sequence>
<keyword evidence="3 6" id="KW-1133">Transmembrane helix</keyword>
<organism evidence="8 9">
    <name type="scientific">Aspergillus brasiliensis (strain CBS 101740 / IMI 381727 / IBT 21946)</name>
    <dbReference type="NCBI Taxonomy" id="767769"/>
    <lineage>
        <taxon>Eukaryota</taxon>
        <taxon>Fungi</taxon>
        <taxon>Dikarya</taxon>
        <taxon>Ascomycota</taxon>
        <taxon>Pezizomycotina</taxon>
        <taxon>Eurotiomycetes</taxon>
        <taxon>Eurotiomycetidae</taxon>
        <taxon>Eurotiales</taxon>
        <taxon>Aspergillaceae</taxon>
        <taxon>Aspergillus</taxon>
        <taxon>Aspergillus subgen. Circumdati</taxon>
    </lineage>
</organism>
<feature type="non-terminal residue" evidence="8">
    <location>
        <position position="228"/>
    </location>
</feature>
<dbReference type="PANTHER" id="PTHR33048">
    <property type="entry name" value="PTH11-LIKE INTEGRAL MEMBRANE PROTEIN (AFU_ORTHOLOGUE AFUA_5G11245)"/>
    <property type="match status" value="1"/>
</dbReference>
<feature type="transmembrane region" description="Helical" evidence="6">
    <location>
        <begin position="132"/>
        <end position="157"/>
    </location>
</feature>
<feature type="transmembrane region" description="Helical" evidence="6">
    <location>
        <begin position="96"/>
        <end position="120"/>
    </location>
</feature>
<evidence type="ECO:0000259" key="7">
    <source>
        <dbReference type="Pfam" id="PF20684"/>
    </source>
</evidence>
<feature type="transmembrane region" description="Helical" evidence="6">
    <location>
        <begin position="48"/>
        <end position="71"/>
    </location>
</feature>
<evidence type="ECO:0000256" key="2">
    <source>
        <dbReference type="ARBA" id="ARBA00022692"/>
    </source>
</evidence>
<protein>
    <recommendedName>
        <fullName evidence="7">Rhodopsin domain-containing protein</fullName>
    </recommendedName>
</protein>
<dbReference type="Pfam" id="PF20684">
    <property type="entry name" value="Fung_rhodopsin"/>
    <property type="match status" value="1"/>
</dbReference>
<proteinExistence type="inferred from homology"/>
<evidence type="ECO:0000256" key="6">
    <source>
        <dbReference type="SAM" id="Phobius"/>
    </source>
</evidence>
<dbReference type="RefSeq" id="XP_067485117.1">
    <property type="nucleotide sequence ID" value="XM_067623657.1"/>
</dbReference>
<evidence type="ECO:0000256" key="1">
    <source>
        <dbReference type="ARBA" id="ARBA00004141"/>
    </source>
</evidence>
<dbReference type="OMA" id="FRIVHRI"/>